<evidence type="ECO:0000256" key="11">
    <source>
        <dbReference type="RuleBase" id="RU079119"/>
    </source>
</evidence>
<keyword evidence="8 11" id="KW-0012">Acyltransferase</keyword>
<dbReference type="GO" id="GO:0005783">
    <property type="term" value="C:endoplasmic reticulum"/>
    <property type="evidence" value="ECO:0007669"/>
    <property type="project" value="TreeGrafter"/>
</dbReference>
<keyword evidence="5 11" id="KW-0472">Membrane</keyword>
<dbReference type="Proteomes" id="UP000094236">
    <property type="component" value="Unassembled WGS sequence"/>
</dbReference>
<protein>
    <recommendedName>
        <fullName evidence="11">Palmitoyltransferase</fullName>
        <ecNumber evidence="11">2.3.1.225</ecNumber>
    </recommendedName>
</protein>
<dbReference type="Pfam" id="PF01529">
    <property type="entry name" value="DHHC"/>
    <property type="match status" value="1"/>
</dbReference>
<evidence type="ECO:0000256" key="6">
    <source>
        <dbReference type="ARBA" id="ARBA00023139"/>
    </source>
</evidence>
<evidence type="ECO:0000313" key="14">
    <source>
        <dbReference type="Proteomes" id="UP000094236"/>
    </source>
</evidence>
<dbReference type="PANTHER" id="PTHR22883">
    <property type="entry name" value="ZINC FINGER DHHC DOMAIN CONTAINING PROTEIN"/>
    <property type="match status" value="1"/>
</dbReference>
<dbReference type="GO" id="GO:0006612">
    <property type="term" value="P:protein targeting to membrane"/>
    <property type="evidence" value="ECO:0007669"/>
    <property type="project" value="TreeGrafter"/>
</dbReference>
<evidence type="ECO:0000256" key="4">
    <source>
        <dbReference type="ARBA" id="ARBA00022989"/>
    </source>
</evidence>
<evidence type="ECO:0000259" key="12">
    <source>
        <dbReference type="Pfam" id="PF01529"/>
    </source>
</evidence>
<dbReference type="EMBL" id="KV454014">
    <property type="protein sequence ID" value="ODV95274.1"/>
    <property type="molecule type" value="Genomic_DNA"/>
</dbReference>
<comment type="subcellular location">
    <subcellularLocation>
        <location evidence="1">Membrane</location>
        <topology evidence="1">Multi-pass membrane protein</topology>
    </subcellularLocation>
</comment>
<organism evidence="13 14">
    <name type="scientific">Pachysolen tannophilus NRRL Y-2460</name>
    <dbReference type="NCBI Taxonomy" id="669874"/>
    <lineage>
        <taxon>Eukaryota</taxon>
        <taxon>Fungi</taxon>
        <taxon>Dikarya</taxon>
        <taxon>Ascomycota</taxon>
        <taxon>Saccharomycotina</taxon>
        <taxon>Pichiomycetes</taxon>
        <taxon>Pachysolenaceae</taxon>
        <taxon>Pachysolen</taxon>
    </lineage>
</organism>
<keyword evidence="6" id="KW-0564">Palmitate</keyword>
<evidence type="ECO:0000256" key="7">
    <source>
        <dbReference type="ARBA" id="ARBA00023288"/>
    </source>
</evidence>
<accession>A0A1E4TU72</accession>
<evidence type="ECO:0000256" key="3">
    <source>
        <dbReference type="ARBA" id="ARBA00022692"/>
    </source>
</evidence>
<dbReference type="OrthoDB" id="331948at2759"/>
<keyword evidence="7" id="KW-0449">Lipoprotein</keyword>
<feature type="transmembrane region" description="Helical" evidence="11">
    <location>
        <begin position="251"/>
        <end position="273"/>
    </location>
</feature>
<comment type="domain">
    <text evidence="11">The DHHC domain is required for palmitoyltransferase activity.</text>
</comment>
<dbReference type="GO" id="GO:0019706">
    <property type="term" value="F:protein-cysteine S-palmitoyltransferase activity"/>
    <property type="evidence" value="ECO:0007669"/>
    <property type="project" value="UniProtKB-EC"/>
</dbReference>
<feature type="transmembrane region" description="Helical" evidence="11">
    <location>
        <begin position="82"/>
        <end position="105"/>
    </location>
</feature>
<keyword evidence="3 11" id="KW-0812">Transmembrane</keyword>
<evidence type="ECO:0000256" key="2">
    <source>
        <dbReference type="ARBA" id="ARBA00022679"/>
    </source>
</evidence>
<comment type="catalytic activity">
    <reaction evidence="10 11">
        <text>L-cysteinyl-[protein] + hexadecanoyl-CoA = S-hexadecanoyl-L-cysteinyl-[protein] + CoA</text>
        <dbReference type="Rhea" id="RHEA:36683"/>
        <dbReference type="Rhea" id="RHEA-COMP:10131"/>
        <dbReference type="Rhea" id="RHEA-COMP:11032"/>
        <dbReference type="ChEBI" id="CHEBI:29950"/>
        <dbReference type="ChEBI" id="CHEBI:57287"/>
        <dbReference type="ChEBI" id="CHEBI:57379"/>
        <dbReference type="ChEBI" id="CHEBI:74151"/>
        <dbReference type="EC" id="2.3.1.225"/>
    </reaction>
</comment>
<dbReference type="EC" id="2.3.1.225" evidence="11"/>
<gene>
    <name evidence="13" type="ORF">PACTADRAFT_50020</name>
</gene>
<sequence length="410" mass="48150">MDGDRGLEVKAKPSLNYNSTLGQSVQNQGFQSKARTSVMAYYGKKFVPLLVVLGLGYHNYSYCYRFCWTEVHDRLNHHSVCYGLLFGFNFIQAILLIIWLEIFIVGPGRLKLQIPPYDLSMYFDQTRNDVSSQGDFNRDKLIYNSQIYIEAPDFFICNFQGLPFWCSKCNSLKLMRSHHYNGCNACIKRFDHYCIWIGAVIGSDNYKFFISILIWFLIYFIFTVASVSAYASDIKDYETVNLKYTLNPNLIFLYIVDNFWILIVSALLGCHLFSIKRNVSTVEELQISRMKRAARKRHRKNKYSEVEESKEVEDHLYVNAKHPLHPKVRFVVRLTDKDYPYNKGFNRNWREVMGDNFLNWFNPIKLPKMKNAVQNFQDLIDNENNLISDNFKKEVLKRIDEGNCVQFGSY</sequence>
<dbReference type="InterPro" id="IPR001594">
    <property type="entry name" value="Palmitoyltrfase_DHHC"/>
</dbReference>
<comment type="similarity">
    <text evidence="9">Belongs to the DHHC palmitoyltransferase family. PFA5 subfamily.</text>
</comment>
<dbReference type="PANTHER" id="PTHR22883:SF23">
    <property type="entry name" value="PALMITOYLTRANSFERASE ZDHHC6"/>
    <property type="match status" value="1"/>
</dbReference>
<feature type="transmembrane region" description="Helical" evidence="11">
    <location>
        <begin position="46"/>
        <end position="62"/>
    </location>
</feature>
<evidence type="ECO:0000256" key="9">
    <source>
        <dbReference type="ARBA" id="ARBA00038298"/>
    </source>
</evidence>
<feature type="transmembrane region" description="Helical" evidence="11">
    <location>
        <begin position="208"/>
        <end position="231"/>
    </location>
</feature>
<name>A0A1E4TU72_PACTA</name>
<keyword evidence="4 11" id="KW-1133">Transmembrane helix</keyword>
<evidence type="ECO:0000256" key="8">
    <source>
        <dbReference type="ARBA" id="ARBA00023315"/>
    </source>
</evidence>
<evidence type="ECO:0000256" key="10">
    <source>
        <dbReference type="ARBA" id="ARBA00048048"/>
    </source>
</evidence>
<evidence type="ECO:0000256" key="1">
    <source>
        <dbReference type="ARBA" id="ARBA00004141"/>
    </source>
</evidence>
<keyword evidence="14" id="KW-1185">Reference proteome</keyword>
<dbReference type="GO" id="GO:0016020">
    <property type="term" value="C:membrane"/>
    <property type="evidence" value="ECO:0007669"/>
    <property type="project" value="UniProtKB-SubCell"/>
</dbReference>
<reference evidence="14" key="1">
    <citation type="submission" date="2016-05" db="EMBL/GenBank/DDBJ databases">
        <title>Comparative genomics of biotechnologically important yeasts.</title>
        <authorList>
            <consortium name="DOE Joint Genome Institute"/>
            <person name="Riley R."/>
            <person name="Haridas S."/>
            <person name="Wolfe K.H."/>
            <person name="Lopes M.R."/>
            <person name="Hittinger C.T."/>
            <person name="Goker M."/>
            <person name="Salamov A."/>
            <person name="Wisecaver J."/>
            <person name="Long T.M."/>
            <person name="Aerts A.L."/>
            <person name="Barry K."/>
            <person name="Choi C."/>
            <person name="Clum A."/>
            <person name="Coughlan A.Y."/>
            <person name="Deshpande S."/>
            <person name="Douglass A.P."/>
            <person name="Hanson S.J."/>
            <person name="Klenk H.-P."/>
            <person name="Labutti K."/>
            <person name="Lapidus A."/>
            <person name="Lindquist E."/>
            <person name="Lipzen A."/>
            <person name="Meier-Kolthoff J.P."/>
            <person name="Ohm R.A."/>
            <person name="Otillar R.P."/>
            <person name="Pangilinan J."/>
            <person name="Peng Y."/>
            <person name="Rokas A."/>
            <person name="Rosa C.A."/>
            <person name="Scheuner C."/>
            <person name="Sibirny A.A."/>
            <person name="Slot J.C."/>
            <person name="Stielow J.B."/>
            <person name="Sun H."/>
            <person name="Kurtzman C.P."/>
            <person name="Blackwell M."/>
            <person name="Grigoriev I.V."/>
            <person name="Jeffries T.W."/>
        </authorList>
    </citation>
    <scope>NUCLEOTIDE SEQUENCE [LARGE SCALE GENOMIC DNA]</scope>
    <source>
        <strain evidence="14">NRRL Y-2460</strain>
    </source>
</reference>
<feature type="domain" description="Palmitoyltransferase DHHC" evidence="12">
    <location>
        <begin position="165"/>
        <end position="286"/>
    </location>
</feature>
<dbReference type="InterPro" id="IPR039859">
    <property type="entry name" value="PFA4/ZDH16/20/ERF2-like"/>
</dbReference>
<keyword evidence="2 11" id="KW-0808">Transferase</keyword>
<proteinExistence type="inferred from homology"/>
<dbReference type="STRING" id="669874.A0A1E4TU72"/>
<dbReference type="PROSITE" id="PS50216">
    <property type="entry name" value="DHHC"/>
    <property type="match status" value="1"/>
</dbReference>
<evidence type="ECO:0000313" key="13">
    <source>
        <dbReference type="EMBL" id="ODV95274.1"/>
    </source>
</evidence>
<dbReference type="GO" id="GO:0005794">
    <property type="term" value="C:Golgi apparatus"/>
    <property type="evidence" value="ECO:0007669"/>
    <property type="project" value="TreeGrafter"/>
</dbReference>
<evidence type="ECO:0000256" key="5">
    <source>
        <dbReference type="ARBA" id="ARBA00023136"/>
    </source>
</evidence>
<dbReference type="AlphaFoldDB" id="A0A1E4TU72"/>